<name>A0ABT1I6B5_9PSEU</name>
<keyword evidence="2" id="KW-1185">Reference proteome</keyword>
<dbReference type="Proteomes" id="UP001205185">
    <property type="component" value="Unassembled WGS sequence"/>
</dbReference>
<proteinExistence type="predicted"/>
<reference evidence="1 2" key="1">
    <citation type="submission" date="2022-06" db="EMBL/GenBank/DDBJ databases">
        <title>Genomic Encyclopedia of Archaeal and Bacterial Type Strains, Phase II (KMG-II): from individual species to whole genera.</title>
        <authorList>
            <person name="Goeker M."/>
        </authorList>
    </citation>
    <scope>NUCLEOTIDE SEQUENCE [LARGE SCALE GENOMIC DNA]</scope>
    <source>
        <strain evidence="1 2">DSM 44255</strain>
    </source>
</reference>
<protein>
    <submittedName>
        <fullName evidence="1">Uncharacterized protein</fullName>
    </submittedName>
</protein>
<accession>A0ABT1I6B5</accession>
<gene>
    <name evidence="1" type="ORF">LV75_000654</name>
</gene>
<dbReference type="EMBL" id="JAMTCO010000002">
    <property type="protein sequence ID" value="MCP2268168.1"/>
    <property type="molecule type" value="Genomic_DNA"/>
</dbReference>
<evidence type="ECO:0000313" key="2">
    <source>
        <dbReference type="Proteomes" id="UP001205185"/>
    </source>
</evidence>
<organism evidence="1 2">
    <name type="scientific">Actinokineospora diospyrosa</name>
    <dbReference type="NCBI Taxonomy" id="103728"/>
    <lineage>
        <taxon>Bacteria</taxon>
        <taxon>Bacillati</taxon>
        <taxon>Actinomycetota</taxon>
        <taxon>Actinomycetes</taxon>
        <taxon>Pseudonocardiales</taxon>
        <taxon>Pseudonocardiaceae</taxon>
        <taxon>Actinokineospora</taxon>
    </lineage>
</organism>
<comment type="caution">
    <text evidence="1">The sequence shown here is derived from an EMBL/GenBank/DDBJ whole genome shotgun (WGS) entry which is preliminary data.</text>
</comment>
<sequence>MVAGVAAVSALLDEHVNAPPLVGVIVQSSMAVDRAEVLLQVGDSLADVAEWARLLGSPVAMRVAEQFVEVSARAMLRRDGFLAPVRVWSHLDDVELRALAVVAGLVFKAGVDVGSWVEIEAHVAVEAAAAAAADRPWFSGRAAS</sequence>
<evidence type="ECO:0000313" key="1">
    <source>
        <dbReference type="EMBL" id="MCP2268168.1"/>
    </source>
</evidence>